<name>I0IIL5_PHYMF</name>
<proteinExistence type="predicted"/>
<evidence type="ECO:0000256" key="1">
    <source>
        <dbReference type="SAM" id="MobiDB-lite"/>
    </source>
</evidence>
<feature type="region of interest" description="Disordered" evidence="1">
    <location>
        <begin position="1"/>
        <end position="83"/>
    </location>
</feature>
<sequence>MPPAGSGRGETGSRRTAAEPPNRPEPSAGAPEPAGPTPADPPGASFRGFCGSLRADPQQSRRRSMESADRRLKSSETVTVRGF</sequence>
<protein>
    <submittedName>
        <fullName evidence="2">Uncharacterized protein</fullName>
    </submittedName>
</protein>
<dbReference type="HOGENOM" id="CLU_2539651_0_0_0"/>
<dbReference type="EMBL" id="AP012338">
    <property type="protein sequence ID" value="BAM05103.1"/>
    <property type="molecule type" value="Genomic_DNA"/>
</dbReference>
<organism evidence="2 3">
    <name type="scientific">Phycisphaera mikurensis (strain NBRC 102666 / KCTC 22515 / FYK2301M01)</name>
    <dbReference type="NCBI Taxonomy" id="1142394"/>
    <lineage>
        <taxon>Bacteria</taxon>
        <taxon>Pseudomonadati</taxon>
        <taxon>Planctomycetota</taxon>
        <taxon>Phycisphaerae</taxon>
        <taxon>Phycisphaerales</taxon>
        <taxon>Phycisphaeraceae</taxon>
        <taxon>Phycisphaera</taxon>
    </lineage>
</organism>
<gene>
    <name evidence="2" type="ordered locus">PSMK_29440</name>
</gene>
<dbReference type="STRING" id="1142394.PSMK_29440"/>
<dbReference type="KEGG" id="phm:PSMK_29440"/>
<feature type="compositionally biased region" description="Basic and acidic residues" evidence="1">
    <location>
        <begin position="63"/>
        <end position="74"/>
    </location>
</feature>
<evidence type="ECO:0000313" key="3">
    <source>
        <dbReference type="Proteomes" id="UP000007881"/>
    </source>
</evidence>
<reference evidence="2 3" key="1">
    <citation type="submission" date="2012-02" db="EMBL/GenBank/DDBJ databases">
        <title>Complete genome sequence of Phycisphaera mikurensis NBRC 102666.</title>
        <authorList>
            <person name="Ankai A."/>
            <person name="Hosoyama A."/>
            <person name="Terui Y."/>
            <person name="Sekine M."/>
            <person name="Fukai R."/>
            <person name="Kato Y."/>
            <person name="Nakamura S."/>
            <person name="Yamada-Narita S."/>
            <person name="Kawakoshi A."/>
            <person name="Fukunaga Y."/>
            <person name="Yamazaki S."/>
            <person name="Fujita N."/>
        </authorList>
    </citation>
    <scope>NUCLEOTIDE SEQUENCE [LARGE SCALE GENOMIC DNA]</scope>
    <source>
        <strain evidence="3">NBRC 102666 / KCTC 22515 / FYK2301M01</strain>
    </source>
</reference>
<keyword evidence="3" id="KW-1185">Reference proteome</keyword>
<evidence type="ECO:0000313" key="2">
    <source>
        <dbReference type="EMBL" id="BAM05103.1"/>
    </source>
</evidence>
<accession>I0IIL5</accession>
<dbReference type="Proteomes" id="UP000007881">
    <property type="component" value="Chromosome"/>
</dbReference>
<feature type="compositionally biased region" description="Gly residues" evidence="1">
    <location>
        <begin position="1"/>
        <end position="10"/>
    </location>
</feature>
<dbReference type="AlphaFoldDB" id="I0IIL5"/>